<name>A0A0L0HHT4_SPIPD</name>
<dbReference type="OrthoDB" id="10006270at2759"/>
<dbReference type="STRING" id="645134.A0A0L0HHT4"/>
<dbReference type="eggNOG" id="KOG1173">
    <property type="taxonomic scope" value="Eukaryota"/>
</dbReference>
<dbReference type="PROSITE" id="PS50005">
    <property type="entry name" value="TPR"/>
    <property type="match status" value="3"/>
</dbReference>
<evidence type="ECO:0000256" key="2">
    <source>
        <dbReference type="ARBA" id="ARBA00022737"/>
    </source>
</evidence>
<keyword evidence="10" id="KW-1185">Reference proteome</keyword>
<dbReference type="SMART" id="SM00028">
    <property type="entry name" value="TPR"/>
    <property type="match status" value="8"/>
</dbReference>
<evidence type="ECO:0000256" key="3">
    <source>
        <dbReference type="ARBA" id="ARBA00022776"/>
    </source>
</evidence>
<dbReference type="GO" id="GO:0031145">
    <property type="term" value="P:anaphase-promoting complex-dependent catabolic process"/>
    <property type="evidence" value="ECO:0007669"/>
    <property type="project" value="TreeGrafter"/>
</dbReference>
<dbReference type="GeneID" id="27687586"/>
<dbReference type="PANTHER" id="PTHR12558">
    <property type="entry name" value="CELL DIVISION CYCLE 16,23,27"/>
    <property type="match status" value="1"/>
</dbReference>
<dbReference type="GO" id="GO:0005680">
    <property type="term" value="C:anaphase-promoting complex"/>
    <property type="evidence" value="ECO:0007669"/>
    <property type="project" value="TreeGrafter"/>
</dbReference>
<dbReference type="GO" id="GO:0016567">
    <property type="term" value="P:protein ubiquitination"/>
    <property type="evidence" value="ECO:0007669"/>
    <property type="project" value="TreeGrafter"/>
</dbReference>
<reference evidence="9 10" key="1">
    <citation type="submission" date="2009-08" db="EMBL/GenBank/DDBJ databases">
        <title>The Genome Sequence of Spizellomyces punctatus strain DAOM BR117.</title>
        <authorList>
            <consortium name="The Broad Institute Genome Sequencing Platform"/>
            <person name="Russ C."/>
            <person name="Cuomo C."/>
            <person name="Shea T."/>
            <person name="Young S.K."/>
            <person name="Zeng Q."/>
            <person name="Koehrsen M."/>
            <person name="Haas B."/>
            <person name="Borodovsky M."/>
            <person name="Guigo R."/>
            <person name="Alvarado L."/>
            <person name="Berlin A."/>
            <person name="Bochicchio J."/>
            <person name="Borenstein D."/>
            <person name="Chapman S."/>
            <person name="Chen Z."/>
            <person name="Engels R."/>
            <person name="Freedman E."/>
            <person name="Gellesch M."/>
            <person name="Goldberg J."/>
            <person name="Griggs A."/>
            <person name="Gujja S."/>
            <person name="Heiman D."/>
            <person name="Hepburn T."/>
            <person name="Howarth C."/>
            <person name="Jen D."/>
            <person name="Larson L."/>
            <person name="Lewis B."/>
            <person name="Mehta T."/>
            <person name="Park D."/>
            <person name="Pearson M."/>
            <person name="Roberts A."/>
            <person name="Saif S."/>
            <person name="Shenoy N."/>
            <person name="Sisk P."/>
            <person name="Stolte C."/>
            <person name="Sykes S."/>
            <person name="Thomson T."/>
            <person name="Walk T."/>
            <person name="White J."/>
            <person name="Yandava C."/>
            <person name="Burger G."/>
            <person name="Gray M.W."/>
            <person name="Holland P.W.H."/>
            <person name="King N."/>
            <person name="Lang F.B.F."/>
            <person name="Roger A.J."/>
            <person name="Ruiz-Trillo I."/>
            <person name="Lander E."/>
            <person name="Nusbaum C."/>
        </authorList>
    </citation>
    <scope>NUCLEOTIDE SEQUENCE [LARGE SCALE GENOMIC DNA]</scope>
    <source>
        <strain evidence="9 10">DAOM BR117</strain>
    </source>
</reference>
<dbReference type="VEuPathDB" id="FungiDB:SPPG_04119"/>
<evidence type="ECO:0000256" key="6">
    <source>
        <dbReference type="ARBA" id="ARBA00023306"/>
    </source>
</evidence>
<dbReference type="PANTHER" id="PTHR12558:SF9">
    <property type="entry name" value="CELL DIVISION CYCLE PROTEIN 16 HOMOLOG"/>
    <property type="match status" value="1"/>
</dbReference>
<dbReference type="Gene3D" id="1.25.40.10">
    <property type="entry name" value="Tetratricopeptide repeat domain"/>
    <property type="match status" value="1"/>
</dbReference>
<dbReference type="InParanoid" id="A0A0L0HHT4"/>
<evidence type="ECO:0000256" key="7">
    <source>
        <dbReference type="PROSITE-ProRule" id="PRU00339"/>
    </source>
</evidence>
<proteinExistence type="predicted"/>
<dbReference type="SUPFAM" id="SSF48452">
    <property type="entry name" value="TPR-like"/>
    <property type="match status" value="2"/>
</dbReference>
<dbReference type="FunCoup" id="A0A0L0HHT4">
    <property type="interactions" value="846"/>
</dbReference>
<dbReference type="Proteomes" id="UP000053201">
    <property type="component" value="Unassembled WGS sequence"/>
</dbReference>
<feature type="repeat" description="TPR" evidence="7">
    <location>
        <begin position="436"/>
        <end position="469"/>
    </location>
</feature>
<evidence type="ECO:0000256" key="5">
    <source>
        <dbReference type="ARBA" id="ARBA00022803"/>
    </source>
</evidence>
<accession>A0A0L0HHT4</accession>
<feature type="region of interest" description="Disordered" evidence="8">
    <location>
        <begin position="598"/>
        <end position="778"/>
    </location>
</feature>
<feature type="repeat" description="TPR" evidence="7">
    <location>
        <begin position="477"/>
        <end position="510"/>
    </location>
</feature>
<keyword evidence="1" id="KW-0132">Cell division</keyword>
<evidence type="ECO:0000313" key="10">
    <source>
        <dbReference type="Proteomes" id="UP000053201"/>
    </source>
</evidence>
<keyword evidence="4" id="KW-0833">Ubl conjugation pathway</keyword>
<feature type="repeat" description="TPR" evidence="7">
    <location>
        <begin position="511"/>
        <end position="544"/>
    </location>
</feature>
<keyword evidence="6" id="KW-0131">Cell cycle</keyword>
<feature type="region of interest" description="Disordered" evidence="8">
    <location>
        <begin position="1"/>
        <end position="43"/>
    </location>
</feature>
<evidence type="ECO:0000256" key="4">
    <source>
        <dbReference type="ARBA" id="ARBA00022786"/>
    </source>
</evidence>
<gene>
    <name evidence="9" type="ORF">SPPG_04119</name>
</gene>
<dbReference type="GO" id="GO:0045842">
    <property type="term" value="P:positive regulation of mitotic metaphase/anaphase transition"/>
    <property type="evidence" value="ECO:0007669"/>
    <property type="project" value="TreeGrafter"/>
</dbReference>
<sequence length="778" mass="87325">MASHAPPKVTRRSTLRSKSSNTTNQIPPKTTREKGADRTKKAQITSKAGESLGVIESLRRWRKDAWDQNLWSTASYWGDKILTIGGEPQDYYWQAKIYFATGEFARADYLLSGNPEILESSIQCRYMGALCAVKLGKWDKADALLRDKAGRRERPKIDEPSGIKLEASICYLQGIVHSRKGELKRANERMKQAVIEDPRCIEAFNWLLNNHVMNVQEEETFLHTLDFGICGQDADFMRSMYLSSIKKYDEAKITHLETTYKLAGNSDILHRRAEHLFEQCRYSQCYEITSRIVKDDPFNLKCVPIHVSCLSELGMKNDLFYFAHQLVETFPDRACTWFAVGGYYLLIKKNLEARKYFSKCTQLDGSFGPGWLGFAHSFAAEGETDQAISAYSTAAKLFNGMHLPLMYLGMHYSLVNNLELASDYLHLAENMNKSDPLLMNELGTLYSRKKDHQKAIFYFERALVLADNTNYTSVQWEATWFNLALTHRKLRNYAKAREYIDKVLEINHNLFDAHALLGYIAHAENKLEAAIGHYSDALSYNPDDTMCHDLMREAMADVQSVYDDPECWPRIADFNGADDSFLLPPDLEQYRVFEDVQGSESGPFDSQGTPMGSLEGSDMDESPYPQIYTPETAVPGSRTSFPERRSNAYSSVSKTPRGLLSYGSGSGSKSSPSVTGSPFGEDMSLGSPSIARQLASGISSFAAGTSSSRFTPQRGRQSRNNPRLGWPPRDPAGLVFGSSPVGAPVPQPRRTLRDVRGMVSATPSDGDVSMDMEIDDLE</sequence>
<dbReference type="InterPro" id="IPR011990">
    <property type="entry name" value="TPR-like_helical_dom_sf"/>
</dbReference>
<feature type="compositionally biased region" description="Polar residues" evidence="8">
    <location>
        <begin position="16"/>
        <end position="28"/>
    </location>
</feature>
<feature type="compositionally biased region" description="Polar residues" evidence="8">
    <location>
        <begin position="598"/>
        <end position="610"/>
    </location>
</feature>
<feature type="compositionally biased region" description="Acidic residues" evidence="8">
    <location>
        <begin position="768"/>
        <end position="778"/>
    </location>
</feature>
<dbReference type="AlphaFoldDB" id="A0A0L0HHT4"/>
<dbReference type="Pfam" id="PF00515">
    <property type="entry name" value="TPR_1"/>
    <property type="match status" value="1"/>
</dbReference>
<feature type="compositionally biased region" description="Basic and acidic residues" evidence="8">
    <location>
        <begin position="30"/>
        <end position="40"/>
    </location>
</feature>
<keyword evidence="3" id="KW-0498">Mitosis</keyword>
<organism evidence="9 10">
    <name type="scientific">Spizellomyces punctatus (strain DAOM BR117)</name>
    <dbReference type="NCBI Taxonomy" id="645134"/>
    <lineage>
        <taxon>Eukaryota</taxon>
        <taxon>Fungi</taxon>
        <taxon>Fungi incertae sedis</taxon>
        <taxon>Chytridiomycota</taxon>
        <taxon>Chytridiomycota incertae sedis</taxon>
        <taxon>Chytridiomycetes</taxon>
        <taxon>Spizellomycetales</taxon>
        <taxon>Spizellomycetaceae</taxon>
        <taxon>Spizellomyces</taxon>
    </lineage>
</organism>
<keyword evidence="2" id="KW-0677">Repeat</keyword>
<evidence type="ECO:0000256" key="1">
    <source>
        <dbReference type="ARBA" id="ARBA00022618"/>
    </source>
</evidence>
<dbReference type="Pfam" id="PF13181">
    <property type="entry name" value="TPR_8"/>
    <property type="match status" value="1"/>
</dbReference>
<feature type="compositionally biased region" description="Polar residues" evidence="8">
    <location>
        <begin position="696"/>
        <end position="721"/>
    </location>
</feature>
<dbReference type="OMA" id="NEISGCV"/>
<protein>
    <submittedName>
        <fullName evidence="9">Uncharacterized protein</fullName>
    </submittedName>
</protein>
<dbReference type="RefSeq" id="XP_016609065.1">
    <property type="nucleotide sequence ID" value="XM_016752365.1"/>
</dbReference>
<evidence type="ECO:0000313" key="9">
    <source>
        <dbReference type="EMBL" id="KND01026.1"/>
    </source>
</evidence>
<dbReference type="Pfam" id="PF12895">
    <property type="entry name" value="ANAPC3"/>
    <property type="match status" value="1"/>
</dbReference>
<feature type="compositionally biased region" description="Low complexity" evidence="8">
    <location>
        <begin position="661"/>
        <end position="677"/>
    </location>
</feature>
<evidence type="ECO:0000256" key="8">
    <source>
        <dbReference type="SAM" id="MobiDB-lite"/>
    </source>
</evidence>
<dbReference type="EMBL" id="KQ257455">
    <property type="protein sequence ID" value="KND01026.1"/>
    <property type="molecule type" value="Genomic_DNA"/>
</dbReference>
<dbReference type="GO" id="GO:0005737">
    <property type="term" value="C:cytoplasm"/>
    <property type="evidence" value="ECO:0007669"/>
    <property type="project" value="TreeGrafter"/>
</dbReference>
<keyword evidence="5 7" id="KW-0802">TPR repeat</keyword>
<dbReference type="GO" id="GO:0051301">
    <property type="term" value="P:cell division"/>
    <property type="evidence" value="ECO:0007669"/>
    <property type="project" value="UniProtKB-KW"/>
</dbReference>
<dbReference type="InterPro" id="IPR019734">
    <property type="entry name" value="TPR_rpt"/>
</dbReference>